<evidence type="ECO:0000313" key="2">
    <source>
        <dbReference type="EMBL" id="PRP80691.1"/>
    </source>
</evidence>
<name>A0A2P6N9Q9_9EUKA</name>
<dbReference type="EMBL" id="MDYQ01000141">
    <property type="protein sequence ID" value="PRP80691.1"/>
    <property type="molecule type" value="Genomic_DNA"/>
</dbReference>
<feature type="region of interest" description="Disordered" evidence="1">
    <location>
        <begin position="20"/>
        <end position="54"/>
    </location>
</feature>
<keyword evidence="3" id="KW-1185">Reference proteome</keyword>
<reference evidence="2 3" key="1">
    <citation type="journal article" date="2018" name="Genome Biol. Evol.">
        <title>Multiple Roots of Fruiting Body Formation in Amoebozoa.</title>
        <authorList>
            <person name="Hillmann F."/>
            <person name="Forbes G."/>
            <person name="Novohradska S."/>
            <person name="Ferling I."/>
            <person name="Riege K."/>
            <person name="Groth M."/>
            <person name="Westermann M."/>
            <person name="Marz M."/>
            <person name="Spaller T."/>
            <person name="Winckler T."/>
            <person name="Schaap P."/>
            <person name="Glockner G."/>
        </authorList>
    </citation>
    <scope>NUCLEOTIDE SEQUENCE [LARGE SCALE GENOMIC DNA]</scope>
    <source>
        <strain evidence="2 3">Jena</strain>
    </source>
</reference>
<protein>
    <submittedName>
        <fullName evidence="2">Uncharacterized protein</fullName>
    </submittedName>
</protein>
<evidence type="ECO:0000313" key="3">
    <source>
        <dbReference type="Proteomes" id="UP000241769"/>
    </source>
</evidence>
<sequence>MEVTDSVSLPLMSNLAIDLSAPPSSAPPYREKFSAKKNAQTSSSAAKHYSYSGG</sequence>
<evidence type="ECO:0000256" key="1">
    <source>
        <dbReference type="SAM" id="MobiDB-lite"/>
    </source>
</evidence>
<comment type="caution">
    <text evidence="2">The sequence shown here is derived from an EMBL/GenBank/DDBJ whole genome shotgun (WGS) entry which is preliminary data.</text>
</comment>
<dbReference type="Proteomes" id="UP000241769">
    <property type="component" value="Unassembled WGS sequence"/>
</dbReference>
<accession>A0A2P6N9Q9</accession>
<gene>
    <name evidence="2" type="ORF">PROFUN_11650</name>
</gene>
<dbReference type="AlphaFoldDB" id="A0A2P6N9Q9"/>
<organism evidence="2 3">
    <name type="scientific">Planoprotostelium fungivorum</name>
    <dbReference type="NCBI Taxonomy" id="1890364"/>
    <lineage>
        <taxon>Eukaryota</taxon>
        <taxon>Amoebozoa</taxon>
        <taxon>Evosea</taxon>
        <taxon>Variosea</taxon>
        <taxon>Cavosteliida</taxon>
        <taxon>Cavosteliaceae</taxon>
        <taxon>Planoprotostelium</taxon>
    </lineage>
</organism>
<dbReference type="InParanoid" id="A0A2P6N9Q9"/>
<proteinExistence type="predicted"/>